<proteinExistence type="predicted"/>
<evidence type="ECO:0008006" key="4">
    <source>
        <dbReference type="Google" id="ProtNLM"/>
    </source>
</evidence>
<keyword evidence="3" id="KW-1185">Reference proteome</keyword>
<gene>
    <name evidence="2" type="ORF">Tco_1056612</name>
</gene>
<feature type="region of interest" description="Disordered" evidence="1">
    <location>
        <begin position="1"/>
        <end position="40"/>
    </location>
</feature>
<evidence type="ECO:0000313" key="2">
    <source>
        <dbReference type="EMBL" id="GJT82270.1"/>
    </source>
</evidence>
<feature type="compositionally biased region" description="Basic and acidic residues" evidence="1">
    <location>
        <begin position="16"/>
        <end position="26"/>
    </location>
</feature>
<reference evidence="2" key="1">
    <citation type="journal article" date="2022" name="Int. J. Mol. Sci.">
        <title>Draft Genome of Tanacetum Coccineum: Genomic Comparison of Closely Related Tanacetum-Family Plants.</title>
        <authorList>
            <person name="Yamashiro T."/>
            <person name="Shiraishi A."/>
            <person name="Nakayama K."/>
            <person name="Satake H."/>
        </authorList>
    </citation>
    <scope>NUCLEOTIDE SEQUENCE</scope>
</reference>
<dbReference type="PANTHER" id="PTHR31286:SF99">
    <property type="entry name" value="DUF4283 DOMAIN-CONTAINING PROTEIN"/>
    <property type="match status" value="1"/>
</dbReference>
<evidence type="ECO:0000256" key="1">
    <source>
        <dbReference type="SAM" id="MobiDB-lite"/>
    </source>
</evidence>
<sequence>MERSFLSQKGSGGARGVKEKNKDVAAKDGVPPFVTDETAVKEKQSSLVDTTVEMDKLSSLDDTTVLGSFPPLSTPVTTTAGNAPSKSSYANVTGKLNGKKLNIRTLFTPGGNGIDIVVSVESIRTINVVLENGPWFIWNNPLNLKKWHPDENLLKEDVSIPVWVKLYGVPITAFSDDGFSAIATKLGIPLMLDSYTTNMCMQSWGKSSYARVMIELRADVSFLQPTEKTLIPNNQA</sequence>
<protein>
    <recommendedName>
        <fullName evidence="4">DUF4283 domain-containing protein</fullName>
    </recommendedName>
</protein>
<dbReference type="EMBL" id="BQNB010019152">
    <property type="protein sequence ID" value="GJT82270.1"/>
    <property type="molecule type" value="Genomic_DNA"/>
</dbReference>
<reference evidence="2" key="2">
    <citation type="submission" date="2022-01" db="EMBL/GenBank/DDBJ databases">
        <authorList>
            <person name="Yamashiro T."/>
            <person name="Shiraishi A."/>
            <person name="Satake H."/>
            <person name="Nakayama K."/>
        </authorList>
    </citation>
    <scope>NUCLEOTIDE SEQUENCE</scope>
</reference>
<accession>A0ABQ5H3N8</accession>
<comment type="caution">
    <text evidence="2">The sequence shown here is derived from an EMBL/GenBank/DDBJ whole genome shotgun (WGS) entry which is preliminary data.</text>
</comment>
<dbReference type="InterPro" id="IPR040256">
    <property type="entry name" value="At4g02000-like"/>
</dbReference>
<evidence type="ECO:0000313" key="3">
    <source>
        <dbReference type="Proteomes" id="UP001151760"/>
    </source>
</evidence>
<dbReference type="Proteomes" id="UP001151760">
    <property type="component" value="Unassembled WGS sequence"/>
</dbReference>
<name>A0ABQ5H3N8_9ASTR</name>
<organism evidence="2 3">
    <name type="scientific">Tanacetum coccineum</name>
    <dbReference type="NCBI Taxonomy" id="301880"/>
    <lineage>
        <taxon>Eukaryota</taxon>
        <taxon>Viridiplantae</taxon>
        <taxon>Streptophyta</taxon>
        <taxon>Embryophyta</taxon>
        <taxon>Tracheophyta</taxon>
        <taxon>Spermatophyta</taxon>
        <taxon>Magnoliopsida</taxon>
        <taxon>eudicotyledons</taxon>
        <taxon>Gunneridae</taxon>
        <taxon>Pentapetalae</taxon>
        <taxon>asterids</taxon>
        <taxon>campanulids</taxon>
        <taxon>Asterales</taxon>
        <taxon>Asteraceae</taxon>
        <taxon>Asteroideae</taxon>
        <taxon>Anthemideae</taxon>
        <taxon>Anthemidinae</taxon>
        <taxon>Tanacetum</taxon>
    </lineage>
</organism>
<dbReference type="PANTHER" id="PTHR31286">
    <property type="entry name" value="GLYCINE-RICH CELL WALL STRUCTURAL PROTEIN 1.8-LIKE"/>
    <property type="match status" value="1"/>
</dbReference>